<keyword evidence="2" id="KW-1185">Reference proteome</keyword>
<protein>
    <submittedName>
        <fullName evidence="1">Uncharacterized protein</fullName>
    </submittedName>
</protein>
<name>A0A8R7VFW2_TRIUA</name>
<dbReference type="Gramene" id="TuG1812U0000050400.01.T01">
    <property type="protein sequence ID" value="TuG1812U0000050400.01.T01"/>
    <property type="gene ID" value="TuG1812U0000050400.01"/>
</dbReference>
<accession>A0A8R7VFW2</accession>
<dbReference type="AlphaFoldDB" id="A0A8R7VFW2"/>
<evidence type="ECO:0000313" key="2">
    <source>
        <dbReference type="Proteomes" id="UP000015106"/>
    </source>
</evidence>
<evidence type="ECO:0000313" key="1">
    <source>
        <dbReference type="EnsemblPlants" id="TuG1812U0000050400.01.T01"/>
    </source>
</evidence>
<dbReference type="EnsemblPlants" id="TuG1812U0000050400.01.T01">
    <property type="protein sequence ID" value="TuG1812U0000050400.01.T01"/>
    <property type="gene ID" value="TuG1812U0000050400.01"/>
</dbReference>
<organism evidence="1 2">
    <name type="scientific">Triticum urartu</name>
    <name type="common">Red wild einkorn</name>
    <name type="synonym">Crithodium urartu</name>
    <dbReference type="NCBI Taxonomy" id="4572"/>
    <lineage>
        <taxon>Eukaryota</taxon>
        <taxon>Viridiplantae</taxon>
        <taxon>Streptophyta</taxon>
        <taxon>Embryophyta</taxon>
        <taxon>Tracheophyta</taxon>
        <taxon>Spermatophyta</taxon>
        <taxon>Magnoliopsida</taxon>
        <taxon>Liliopsida</taxon>
        <taxon>Poales</taxon>
        <taxon>Poaceae</taxon>
        <taxon>BOP clade</taxon>
        <taxon>Pooideae</taxon>
        <taxon>Triticodae</taxon>
        <taxon>Triticeae</taxon>
        <taxon>Triticinae</taxon>
        <taxon>Triticum</taxon>
    </lineage>
</organism>
<reference evidence="1" key="3">
    <citation type="submission" date="2022-06" db="UniProtKB">
        <authorList>
            <consortium name="EnsemblPlants"/>
        </authorList>
    </citation>
    <scope>IDENTIFICATION</scope>
</reference>
<reference evidence="2" key="1">
    <citation type="journal article" date="2013" name="Nature">
        <title>Draft genome of the wheat A-genome progenitor Triticum urartu.</title>
        <authorList>
            <person name="Ling H.Q."/>
            <person name="Zhao S."/>
            <person name="Liu D."/>
            <person name="Wang J."/>
            <person name="Sun H."/>
            <person name="Zhang C."/>
            <person name="Fan H."/>
            <person name="Li D."/>
            <person name="Dong L."/>
            <person name="Tao Y."/>
            <person name="Gao C."/>
            <person name="Wu H."/>
            <person name="Li Y."/>
            <person name="Cui Y."/>
            <person name="Guo X."/>
            <person name="Zheng S."/>
            <person name="Wang B."/>
            <person name="Yu K."/>
            <person name="Liang Q."/>
            <person name="Yang W."/>
            <person name="Lou X."/>
            <person name="Chen J."/>
            <person name="Feng M."/>
            <person name="Jian J."/>
            <person name="Zhang X."/>
            <person name="Luo G."/>
            <person name="Jiang Y."/>
            <person name="Liu J."/>
            <person name="Wang Z."/>
            <person name="Sha Y."/>
            <person name="Zhang B."/>
            <person name="Wu H."/>
            <person name="Tang D."/>
            <person name="Shen Q."/>
            <person name="Xue P."/>
            <person name="Zou S."/>
            <person name="Wang X."/>
            <person name="Liu X."/>
            <person name="Wang F."/>
            <person name="Yang Y."/>
            <person name="An X."/>
            <person name="Dong Z."/>
            <person name="Zhang K."/>
            <person name="Zhang X."/>
            <person name="Luo M.C."/>
            <person name="Dvorak J."/>
            <person name="Tong Y."/>
            <person name="Wang J."/>
            <person name="Yang H."/>
            <person name="Li Z."/>
            <person name="Wang D."/>
            <person name="Zhang A."/>
            <person name="Wang J."/>
        </authorList>
    </citation>
    <scope>NUCLEOTIDE SEQUENCE</scope>
    <source>
        <strain evidence="2">cv. G1812</strain>
    </source>
</reference>
<sequence>MADHYSVHRGIFHALRPQLPIQRSFLYLAREVVMKPFLSPSLDLRRRLTSLDLRSALPLRHIKGRRWDWGASGCGARAACGGRGPAGRRRGDTPVGYQRRQRLSACFFSRWFIANSLLLIEVSQRL</sequence>
<reference evidence="1" key="2">
    <citation type="submission" date="2018-03" db="EMBL/GenBank/DDBJ databases">
        <title>The Triticum urartu genome reveals the dynamic nature of wheat genome evolution.</title>
        <authorList>
            <person name="Ling H."/>
            <person name="Ma B."/>
            <person name="Shi X."/>
            <person name="Liu H."/>
            <person name="Dong L."/>
            <person name="Sun H."/>
            <person name="Cao Y."/>
            <person name="Gao Q."/>
            <person name="Zheng S."/>
            <person name="Li Y."/>
            <person name="Yu Y."/>
            <person name="Du H."/>
            <person name="Qi M."/>
            <person name="Li Y."/>
            <person name="Yu H."/>
            <person name="Cui Y."/>
            <person name="Wang N."/>
            <person name="Chen C."/>
            <person name="Wu H."/>
            <person name="Zhao Y."/>
            <person name="Zhang J."/>
            <person name="Li Y."/>
            <person name="Zhou W."/>
            <person name="Zhang B."/>
            <person name="Hu W."/>
            <person name="Eijk M."/>
            <person name="Tang J."/>
            <person name="Witsenboer H."/>
            <person name="Zhao S."/>
            <person name="Li Z."/>
            <person name="Zhang A."/>
            <person name="Wang D."/>
            <person name="Liang C."/>
        </authorList>
    </citation>
    <scope>NUCLEOTIDE SEQUENCE [LARGE SCALE GENOMIC DNA]</scope>
    <source>
        <strain evidence="1">cv. G1812</strain>
    </source>
</reference>
<dbReference type="Proteomes" id="UP000015106">
    <property type="component" value="Chromosome 2"/>
</dbReference>
<proteinExistence type="predicted"/>